<feature type="repeat" description="WD" evidence="3">
    <location>
        <begin position="974"/>
        <end position="1015"/>
    </location>
</feature>
<dbReference type="STRING" id="1586287.BBK82_22940"/>
<dbReference type="Pfam" id="PF22738">
    <property type="entry name" value="NNH7"/>
    <property type="match status" value="1"/>
</dbReference>
<keyword evidence="6" id="KW-1185">Reference proteome</keyword>
<evidence type="ECO:0000313" key="6">
    <source>
        <dbReference type="Proteomes" id="UP000093053"/>
    </source>
</evidence>
<dbReference type="PANTHER" id="PTHR24073">
    <property type="entry name" value="DRAB5-RELATED"/>
    <property type="match status" value="1"/>
</dbReference>
<keyword evidence="1" id="KW-0547">Nucleotide-binding</keyword>
<sequence>MPSESATNFRGALAVLGQYDTHWTDQVNRRLGNVLTTNRARKSMLGVYGWILPRSTVPQLVTDALDKATRRIPQAERPERRELVIAVQTTLLMTSLFDASREVLLGAPGLQPPADDDWHQEDHSFVSNLYSDDVPAPSASRTFDDHLADVTRWVVDRSERIHRALRRSSPGPGIDVLLAPGFPADVTDRYRRRYLVLAEGIREFVLWASIPEDDYTRMLDVLFSDELSETRAAMSNVREREIVLAANLSAFHEPPTGDASLPPLSQTYVSPRFRAIEAGPSARLTDDDWWTAEVPVRHDLDRFLESHLTSAAATRLPALVIGVSGAGKSTLAKALAAHPPSGGVAVVRVTTEEVFGRDSSLEGQVEHAVELLTDGHVRWEQLDRDLRVVVLDGLDPLAQADHLAEVVRFQQRSAAQDRPVAVVITMRTDSVKHVLVPDGTPVVRLEEFDDDQIRSWIEKWNAATANTARRPLAPESVLPHRELARAPLFLSLLAEHLTDPDLPRPSPGLSKAVLRGRVLDRHAQRMGTDTSVWLVAAMGMFNRGRTWLSESEFHADLAALGHQVRRLPPVLLHETVLDEYRIASFVLASLDDLAAATALDREPEDTELFTLLCHQLLSTRPQVLQMVTELSGELTQSHRNRSFRTLDALVKRCPRPRDVGRYAGYRPTDRSSAQAEAVYSANLMLLLLSVAPESLAYTPKPELLRLWRALGPADGQALNSAVVIGDGFINLRTALSVQAGPESPPTGVEFVHQALYSGSKAVEEVAWSADGRLLTAVSGGLLAFWEMTETGPQALEPFGWASDMAWHPDRQLAAVLQRRTRQGAIVRPHESHRIVLTGLDAAQARRLGTASQHARISWSPDGAALAVVDVDDLRILDSGTGAVLRAHRFGGKQVSLASKPWWTTDGSHVLTAHGSSVKLFRASDLTRVWRVYPSGQVLDAFVPDATTAIAAVSPFVETGVQIYDLVADKPVALLAEHTEGLVCAAFSPRGDFLATMSTDLTVRIWRCRDWQCVATVPRTEVGLRGGLSFHPTEPLLAMKDGNHVDVVRLDYDVLNTVGAAKTARQYVNAKIVLVGDTGVGKSGLGLVLSGQPFAPTDSTHGRNIWTFEKSYVTTSTGDVQTRETLLWDLAGQPGYRMVHQLHLNEVAVALIVFDARSETDPFTGVQYWGRALAQARRLDELAAGRLRVYLVAARADRGTAAVSQERIEATVKALGFDGYVETSAKEGWGVDELVRQVRDGIDWSALPVVSSNALFEAIKDFVLEEKQQGGILSTVDDLARSFARTQDEVPDDLVERFAVCIGRLESVGVVRRMAYGGFVLLRPELLDAYASSLVEAAKNEPDGLGFVREDDALEGRFRISERLTNQHQERVLLNAVVQELLRREIALKEITDKEVDLIFPSQFTRERPDAPHVPGQDVVFTFDGNLYSIYSTLAVRLSHSRLFQRGPMWHNSASYQAEAGGECGIAIRELEEGKGELVLYYDDEAQPIVRRQFEAYVVEHLHQRAVNNTVQQRRVRRCKPCDYVVDEVIVRRKAHLGHTAMKCPICETTVISLVDHETADVRPVVVEMNTNADAQRDQDVAAVKLKGKRDEGAYDVFLCHNVKDKQQVVEIARRLEARGILPWLDVDAIQPGTRWQQEMAKGIEKSQTAAVLLGPSGHGPWHQAEMELVNDWSVRTGKKVIPVILTGTNGDLEVLQGFTKVWSTVDMRMPDPDPFEQLVWGITGEHPRRA</sequence>
<dbReference type="EMBL" id="CP016793">
    <property type="protein sequence ID" value="ANZ38492.1"/>
    <property type="molecule type" value="Genomic_DNA"/>
</dbReference>
<evidence type="ECO:0000313" key="5">
    <source>
        <dbReference type="EMBL" id="ANZ38492.1"/>
    </source>
</evidence>
<proteinExistence type="predicted"/>
<dbReference type="Pfam" id="PF00071">
    <property type="entry name" value="Ras"/>
    <property type="match status" value="1"/>
</dbReference>
<dbReference type="CDD" id="cd00882">
    <property type="entry name" value="Ras_like_GTPase"/>
    <property type="match status" value="1"/>
</dbReference>
<dbReference type="Gene3D" id="3.40.50.300">
    <property type="entry name" value="P-loop containing nucleotide triphosphate hydrolases"/>
    <property type="match status" value="2"/>
</dbReference>
<dbReference type="Pfam" id="PF13676">
    <property type="entry name" value="TIR_2"/>
    <property type="match status" value="1"/>
</dbReference>
<dbReference type="InterPro" id="IPR001806">
    <property type="entry name" value="Small_GTPase"/>
</dbReference>
<reference evidence="5 6" key="1">
    <citation type="submission" date="2016-07" db="EMBL/GenBank/DDBJ databases">
        <title>Complete genome sequence of the Lentzea guizhouensis DHS C013.</title>
        <authorList>
            <person name="Cao C."/>
        </authorList>
    </citation>
    <scope>NUCLEOTIDE SEQUENCE [LARGE SCALE GENOMIC DNA]</scope>
    <source>
        <strain evidence="5 6">DHS C013</strain>
    </source>
</reference>
<dbReference type="SUPFAM" id="SSF82171">
    <property type="entry name" value="DPP6 N-terminal domain-like"/>
    <property type="match status" value="1"/>
</dbReference>
<dbReference type="GO" id="GO:0003924">
    <property type="term" value="F:GTPase activity"/>
    <property type="evidence" value="ECO:0007669"/>
    <property type="project" value="InterPro"/>
</dbReference>
<dbReference type="Pfam" id="PF00400">
    <property type="entry name" value="WD40"/>
    <property type="match status" value="1"/>
</dbReference>
<dbReference type="RefSeq" id="WP_065916839.1">
    <property type="nucleotide sequence ID" value="NZ_CP016793.1"/>
</dbReference>
<dbReference type="SUPFAM" id="SSF52540">
    <property type="entry name" value="P-loop containing nucleoside triphosphate hydrolases"/>
    <property type="match status" value="2"/>
</dbReference>
<organism evidence="5 6">
    <name type="scientific">Lentzea guizhouensis</name>
    <dbReference type="NCBI Taxonomy" id="1586287"/>
    <lineage>
        <taxon>Bacteria</taxon>
        <taxon>Bacillati</taxon>
        <taxon>Actinomycetota</taxon>
        <taxon>Actinomycetes</taxon>
        <taxon>Pseudonocardiales</taxon>
        <taxon>Pseudonocardiaceae</taxon>
        <taxon>Lentzea</taxon>
    </lineage>
</organism>
<protein>
    <recommendedName>
        <fullName evidence="4">TIR domain-containing protein</fullName>
    </recommendedName>
</protein>
<dbReference type="PROSITE" id="PS50294">
    <property type="entry name" value="WD_REPEATS_REGION"/>
    <property type="match status" value="1"/>
</dbReference>
<name>A0A1B2HL89_9PSEU</name>
<dbReference type="SUPFAM" id="SSF52200">
    <property type="entry name" value="Toll/Interleukin receptor TIR domain"/>
    <property type="match status" value="1"/>
</dbReference>
<keyword evidence="2" id="KW-0342">GTP-binding</keyword>
<gene>
    <name evidence="5" type="ORF">BBK82_22940</name>
</gene>
<dbReference type="SMART" id="SM00320">
    <property type="entry name" value="WD40"/>
    <property type="match status" value="3"/>
</dbReference>
<accession>A0A1B2HL89</accession>
<dbReference type="InterPro" id="IPR054567">
    <property type="entry name" value="NNH7"/>
</dbReference>
<dbReference type="Gene3D" id="2.130.10.10">
    <property type="entry name" value="YVTN repeat-like/Quinoprotein amine dehydrogenase"/>
    <property type="match status" value="2"/>
</dbReference>
<dbReference type="PROSITE" id="PS50082">
    <property type="entry name" value="WD_REPEATS_2"/>
    <property type="match status" value="1"/>
</dbReference>
<dbReference type="KEGG" id="led:BBK82_22940"/>
<dbReference type="PROSITE" id="PS50104">
    <property type="entry name" value="TIR"/>
    <property type="match status" value="1"/>
</dbReference>
<dbReference type="SMART" id="SM00173">
    <property type="entry name" value="RAS"/>
    <property type="match status" value="1"/>
</dbReference>
<dbReference type="InterPro" id="IPR035897">
    <property type="entry name" value="Toll_tir_struct_dom_sf"/>
</dbReference>
<evidence type="ECO:0000256" key="3">
    <source>
        <dbReference type="PROSITE-ProRule" id="PRU00221"/>
    </source>
</evidence>
<feature type="domain" description="TIR" evidence="4">
    <location>
        <begin position="1592"/>
        <end position="1727"/>
    </location>
</feature>
<evidence type="ECO:0000259" key="4">
    <source>
        <dbReference type="PROSITE" id="PS50104"/>
    </source>
</evidence>
<keyword evidence="3" id="KW-0853">WD repeat</keyword>
<dbReference type="SMART" id="SM00175">
    <property type="entry name" value="RAB"/>
    <property type="match status" value="1"/>
</dbReference>
<dbReference type="OrthoDB" id="498873at2"/>
<evidence type="ECO:0000256" key="2">
    <source>
        <dbReference type="ARBA" id="ARBA00023134"/>
    </source>
</evidence>
<dbReference type="InterPro" id="IPR001680">
    <property type="entry name" value="WD40_rpt"/>
</dbReference>
<dbReference type="InterPro" id="IPR000157">
    <property type="entry name" value="TIR_dom"/>
</dbReference>
<dbReference type="GO" id="GO:0007165">
    <property type="term" value="P:signal transduction"/>
    <property type="evidence" value="ECO:0007669"/>
    <property type="project" value="InterPro"/>
</dbReference>
<dbReference type="PRINTS" id="PR00449">
    <property type="entry name" value="RASTRNSFRMNG"/>
</dbReference>
<dbReference type="InterPro" id="IPR015943">
    <property type="entry name" value="WD40/YVTN_repeat-like_dom_sf"/>
</dbReference>
<evidence type="ECO:0000256" key="1">
    <source>
        <dbReference type="ARBA" id="ARBA00022741"/>
    </source>
</evidence>
<dbReference type="Proteomes" id="UP000093053">
    <property type="component" value="Chromosome"/>
</dbReference>
<dbReference type="GO" id="GO:0005525">
    <property type="term" value="F:GTP binding"/>
    <property type="evidence" value="ECO:0007669"/>
    <property type="project" value="UniProtKB-KW"/>
</dbReference>
<dbReference type="Gene3D" id="3.40.50.10140">
    <property type="entry name" value="Toll/interleukin-1 receptor homology (TIR) domain"/>
    <property type="match status" value="1"/>
</dbReference>
<dbReference type="InterPro" id="IPR027417">
    <property type="entry name" value="P-loop_NTPase"/>
</dbReference>